<feature type="compositionally biased region" description="Basic residues" evidence="6">
    <location>
        <begin position="150"/>
        <end position="164"/>
    </location>
</feature>
<dbReference type="EMBL" id="CH933806">
    <property type="protein sequence ID" value="EDW14862.1"/>
    <property type="molecule type" value="Genomic_DNA"/>
</dbReference>
<dbReference type="HOGENOM" id="CLU_414620_0_0_1"/>
<evidence type="ECO:0000256" key="5">
    <source>
        <dbReference type="ARBA" id="ARBA00023242"/>
    </source>
</evidence>
<dbReference type="GO" id="GO:0036297">
    <property type="term" value="P:interstrand cross-link repair"/>
    <property type="evidence" value="ECO:0007669"/>
    <property type="project" value="TreeGrafter"/>
</dbReference>
<dbReference type="PhylomeDB" id="B4KD80"/>
<keyword evidence="4" id="KW-0234">DNA repair</keyword>
<dbReference type="OrthoDB" id="262529at2759"/>
<dbReference type="AlphaFoldDB" id="B4KD80"/>
<feature type="region of interest" description="Disordered" evidence="6">
    <location>
        <begin position="214"/>
        <end position="234"/>
    </location>
</feature>
<dbReference type="SMART" id="SM00849">
    <property type="entry name" value="Lactamase_B"/>
    <property type="match status" value="1"/>
</dbReference>
<evidence type="ECO:0000256" key="2">
    <source>
        <dbReference type="ARBA" id="ARBA00010304"/>
    </source>
</evidence>
<keyword evidence="5" id="KW-0539">Nucleus</keyword>
<feature type="region of interest" description="Disordered" evidence="6">
    <location>
        <begin position="135"/>
        <end position="164"/>
    </location>
</feature>
<dbReference type="SMR" id="B4KD80"/>
<accession>B4KD80</accession>
<dbReference type="GO" id="GO:0006303">
    <property type="term" value="P:double-strand break repair via nonhomologous end joining"/>
    <property type="evidence" value="ECO:0007669"/>
    <property type="project" value="TreeGrafter"/>
</dbReference>
<gene>
    <name evidence="8" type="primary">Dmoj\GI24489</name>
    <name evidence="8" type="ORF">Dmoj_GI24489</name>
</gene>
<evidence type="ECO:0000256" key="3">
    <source>
        <dbReference type="ARBA" id="ARBA00022763"/>
    </source>
</evidence>
<evidence type="ECO:0000256" key="6">
    <source>
        <dbReference type="SAM" id="MobiDB-lite"/>
    </source>
</evidence>
<protein>
    <recommendedName>
        <fullName evidence="7">Metallo-beta-lactamase domain-containing protein</fullName>
    </recommendedName>
</protein>
<dbReference type="InParanoid" id="B4KD80"/>
<evidence type="ECO:0000313" key="8">
    <source>
        <dbReference type="EMBL" id="EDW14862.1"/>
    </source>
</evidence>
<dbReference type="Proteomes" id="UP000009192">
    <property type="component" value="Unassembled WGS sequence"/>
</dbReference>
<comment type="similarity">
    <text evidence="2">Belongs to the DNA repair metallo-beta-lactamase (DRMBL) family.</text>
</comment>
<organism evidence="8 9">
    <name type="scientific">Drosophila mojavensis</name>
    <name type="common">Fruit fly</name>
    <dbReference type="NCBI Taxonomy" id="7230"/>
    <lineage>
        <taxon>Eukaryota</taxon>
        <taxon>Metazoa</taxon>
        <taxon>Ecdysozoa</taxon>
        <taxon>Arthropoda</taxon>
        <taxon>Hexapoda</taxon>
        <taxon>Insecta</taxon>
        <taxon>Pterygota</taxon>
        <taxon>Neoptera</taxon>
        <taxon>Endopterygota</taxon>
        <taxon>Diptera</taxon>
        <taxon>Brachycera</taxon>
        <taxon>Muscomorpha</taxon>
        <taxon>Ephydroidea</taxon>
        <taxon>Drosophilidae</taxon>
        <taxon>Drosophila</taxon>
    </lineage>
</organism>
<evidence type="ECO:0000313" key="9">
    <source>
        <dbReference type="Proteomes" id="UP000009192"/>
    </source>
</evidence>
<evidence type="ECO:0000256" key="1">
    <source>
        <dbReference type="ARBA" id="ARBA00004123"/>
    </source>
</evidence>
<dbReference type="InterPro" id="IPR011084">
    <property type="entry name" value="DRMBL"/>
</dbReference>
<feature type="region of interest" description="Disordered" evidence="6">
    <location>
        <begin position="34"/>
        <end position="67"/>
    </location>
</feature>
<dbReference type="GO" id="GO:0005634">
    <property type="term" value="C:nucleus"/>
    <property type="evidence" value="ECO:0007669"/>
    <property type="project" value="UniProtKB-SubCell"/>
</dbReference>
<dbReference type="OMA" id="YKVNMVP"/>
<dbReference type="PANTHER" id="PTHR23240:SF6">
    <property type="entry name" value="DNA CROSS-LINK REPAIR 1A PROTEIN"/>
    <property type="match status" value="1"/>
</dbReference>
<comment type="subcellular location">
    <subcellularLocation>
        <location evidence="1">Nucleus</location>
    </subcellularLocation>
</comment>
<dbReference type="GO" id="GO:0003684">
    <property type="term" value="F:damaged DNA binding"/>
    <property type="evidence" value="ECO:0007669"/>
    <property type="project" value="TreeGrafter"/>
</dbReference>
<keyword evidence="3" id="KW-0227">DNA damage</keyword>
<dbReference type="SUPFAM" id="SSF56281">
    <property type="entry name" value="Metallo-hydrolase/oxidoreductase"/>
    <property type="match status" value="1"/>
</dbReference>
<dbReference type="GO" id="GO:0031123">
    <property type="term" value="P:RNA 3'-end processing"/>
    <property type="evidence" value="ECO:0007669"/>
    <property type="project" value="UniProtKB-ARBA"/>
</dbReference>
<feature type="compositionally biased region" description="Basic and acidic residues" evidence="6">
    <location>
        <begin position="38"/>
        <end position="47"/>
    </location>
</feature>
<dbReference type="eggNOG" id="KOG1361">
    <property type="taxonomic scope" value="Eukaryota"/>
</dbReference>
<evidence type="ECO:0000256" key="4">
    <source>
        <dbReference type="ARBA" id="ARBA00023204"/>
    </source>
</evidence>
<dbReference type="Gene3D" id="3.40.50.12650">
    <property type="match status" value="1"/>
</dbReference>
<dbReference type="Gene3D" id="3.60.15.10">
    <property type="entry name" value="Ribonuclease Z/Hydroxyacylglutathione hydrolase-like"/>
    <property type="match status" value="1"/>
</dbReference>
<dbReference type="FunFam" id="3.40.50.12650:FF:000001">
    <property type="entry name" value="DNA cross-link repair 1A"/>
    <property type="match status" value="1"/>
</dbReference>
<dbReference type="FunCoup" id="B4KD80">
    <property type="interactions" value="269"/>
</dbReference>
<dbReference type="InterPro" id="IPR001279">
    <property type="entry name" value="Metallo-B-lactamas"/>
</dbReference>
<keyword evidence="9" id="KW-1185">Reference proteome</keyword>
<dbReference type="GO" id="GO:0035312">
    <property type="term" value="F:5'-3' DNA exonuclease activity"/>
    <property type="evidence" value="ECO:0007669"/>
    <property type="project" value="TreeGrafter"/>
</dbReference>
<evidence type="ECO:0000259" key="7">
    <source>
        <dbReference type="SMART" id="SM00849"/>
    </source>
</evidence>
<proteinExistence type="inferred from homology"/>
<feature type="domain" description="Metallo-beta-lactamase" evidence="7">
    <location>
        <begin position="238"/>
        <end position="421"/>
    </location>
</feature>
<sequence>MSTNVGKIRLRNLAELQQIQVEKDETGDVIAVAISSADENKTPEKPKKAGSKRASSTAKKKSTDETKKVITTNTAIKRTVKKDPLPGQMRIDSFFKSSAKSYKVEVSLENSPMKVKARKGCKRLFDEESTTKETIPKTSVLSSDIENKRQPVRKRTLPQRRAKAKCSTSPAAIIDLCSDNESESNQSISARPIPIDLLKDCQLNPLPMVNIPNLETQGSNDAGAHSKENGLKERKRKRCPSYKIVEDTTFVVDGFQFGDIPNATHYFLSHYHADHYVGLTRKFAHPLYMSPITAKLVRTFIPIDNQYMHEIEVGESITLNEIEVTAIDANHCPGAIMLMFKFTTGKCILHTGDFRASFEMESLPIFWNEPQIDVLYLDTTYLSKNYDFCHQSDSIDRIRTAVRQFHEKNADKRILHVCGSYLIGKEKVWLALVEEFSLRVWTEPHRRKAIDCLDWPELQLSLCDNPLEANLHVINMGKISYPSLDQYFKAFEGHYDMLLGIRPSGWEKNSKPSYGKRISVIGVEYSEHSSYKELERFVRFLKPNKVISTVPVAKDLCVTGTVPTNWYKYEGYGSMLSTSYQPSITTFLETSKRSLPALANTSGDMSVSPLENESIMNMANNEDLLEAKQDTEDYTNGIVPAGDHLLAKRITSDASSDILSLI</sequence>
<dbReference type="InterPro" id="IPR036866">
    <property type="entry name" value="RibonucZ/Hydroxyglut_hydro"/>
</dbReference>
<reference evidence="8 9" key="1">
    <citation type="journal article" date="2007" name="Nature">
        <title>Evolution of genes and genomes on the Drosophila phylogeny.</title>
        <authorList>
            <consortium name="Drosophila 12 Genomes Consortium"/>
            <person name="Clark A.G."/>
            <person name="Eisen M.B."/>
            <person name="Smith D.R."/>
            <person name="Bergman C.M."/>
            <person name="Oliver B."/>
            <person name="Markow T.A."/>
            <person name="Kaufman T.C."/>
            <person name="Kellis M."/>
            <person name="Gelbart W."/>
            <person name="Iyer V.N."/>
            <person name="Pollard D.A."/>
            <person name="Sackton T.B."/>
            <person name="Larracuente A.M."/>
            <person name="Singh N.D."/>
            <person name="Abad J.P."/>
            <person name="Abt D.N."/>
            <person name="Adryan B."/>
            <person name="Aguade M."/>
            <person name="Akashi H."/>
            <person name="Anderson W.W."/>
            <person name="Aquadro C.F."/>
            <person name="Ardell D.H."/>
            <person name="Arguello R."/>
            <person name="Artieri C.G."/>
            <person name="Barbash D.A."/>
            <person name="Barker D."/>
            <person name="Barsanti P."/>
            <person name="Batterham P."/>
            <person name="Batzoglou S."/>
            <person name="Begun D."/>
            <person name="Bhutkar A."/>
            <person name="Blanco E."/>
            <person name="Bosak S.A."/>
            <person name="Bradley R.K."/>
            <person name="Brand A.D."/>
            <person name="Brent M.R."/>
            <person name="Brooks A.N."/>
            <person name="Brown R.H."/>
            <person name="Butlin R.K."/>
            <person name="Caggese C."/>
            <person name="Calvi B.R."/>
            <person name="Bernardo de Carvalho A."/>
            <person name="Caspi A."/>
            <person name="Castrezana S."/>
            <person name="Celniker S.E."/>
            <person name="Chang J.L."/>
            <person name="Chapple C."/>
            <person name="Chatterji S."/>
            <person name="Chinwalla A."/>
            <person name="Civetta A."/>
            <person name="Clifton S.W."/>
            <person name="Comeron J.M."/>
            <person name="Costello J.C."/>
            <person name="Coyne J.A."/>
            <person name="Daub J."/>
            <person name="David R.G."/>
            <person name="Delcher A.L."/>
            <person name="Delehaunty K."/>
            <person name="Do C.B."/>
            <person name="Ebling H."/>
            <person name="Edwards K."/>
            <person name="Eickbush T."/>
            <person name="Evans J.D."/>
            <person name="Filipski A."/>
            <person name="Findeiss S."/>
            <person name="Freyhult E."/>
            <person name="Fulton L."/>
            <person name="Fulton R."/>
            <person name="Garcia A.C."/>
            <person name="Gardiner A."/>
            <person name="Garfield D.A."/>
            <person name="Garvin B.E."/>
            <person name="Gibson G."/>
            <person name="Gilbert D."/>
            <person name="Gnerre S."/>
            <person name="Godfrey J."/>
            <person name="Good R."/>
            <person name="Gotea V."/>
            <person name="Gravely B."/>
            <person name="Greenberg A.J."/>
            <person name="Griffiths-Jones S."/>
            <person name="Gross S."/>
            <person name="Guigo R."/>
            <person name="Gustafson E.A."/>
            <person name="Haerty W."/>
            <person name="Hahn M.W."/>
            <person name="Halligan D.L."/>
            <person name="Halpern A.L."/>
            <person name="Halter G.M."/>
            <person name="Han M.V."/>
            <person name="Heger A."/>
            <person name="Hillier L."/>
            <person name="Hinrichs A.S."/>
            <person name="Holmes I."/>
            <person name="Hoskins R.A."/>
            <person name="Hubisz M.J."/>
            <person name="Hultmark D."/>
            <person name="Huntley M.A."/>
            <person name="Jaffe D.B."/>
            <person name="Jagadeeshan S."/>
            <person name="Jeck W.R."/>
            <person name="Johnson J."/>
            <person name="Jones C.D."/>
            <person name="Jordan W.C."/>
            <person name="Karpen G.H."/>
            <person name="Kataoka E."/>
            <person name="Keightley P.D."/>
            <person name="Kheradpour P."/>
            <person name="Kirkness E.F."/>
            <person name="Koerich L.B."/>
            <person name="Kristiansen K."/>
            <person name="Kudrna D."/>
            <person name="Kulathinal R.J."/>
            <person name="Kumar S."/>
            <person name="Kwok R."/>
            <person name="Lander E."/>
            <person name="Langley C.H."/>
            <person name="Lapoint R."/>
            <person name="Lazzaro B.P."/>
            <person name="Lee S.J."/>
            <person name="Levesque L."/>
            <person name="Li R."/>
            <person name="Lin C.F."/>
            <person name="Lin M.F."/>
            <person name="Lindblad-Toh K."/>
            <person name="Llopart A."/>
            <person name="Long M."/>
            <person name="Low L."/>
            <person name="Lozovsky E."/>
            <person name="Lu J."/>
            <person name="Luo M."/>
            <person name="Machado C.A."/>
            <person name="Makalowski W."/>
            <person name="Marzo M."/>
            <person name="Matsuda M."/>
            <person name="Matzkin L."/>
            <person name="McAllister B."/>
            <person name="McBride C.S."/>
            <person name="McKernan B."/>
            <person name="McKernan K."/>
            <person name="Mendez-Lago M."/>
            <person name="Minx P."/>
            <person name="Mollenhauer M.U."/>
            <person name="Montooth K."/>
            <person name="Mount S.M."/>
            <person name="Mu X."/>
            <person name="Myers E."/>
            <person name="Negre B."/>
            <person name="Newfeld S."/>
            <person name="Nielsen R."/>
            <person name="Noor M.A."/>
            <person name="O'Grady P."/>
            <person name="Pachter L."/>
            <person name="Papaceit M."/>
            <person name="Parisi M.J."/>
            <person name="Parisi M."/>
            <person name="Parts L."/>
            <person name="Pedersen J.S."/>
            <person name="Pesole G."/>
            <person name="Phillippy A.M."/>
            <person name="Ponting C.P."/>
            <person name="Pop M."/>
            <person name="Porcelli D."/>
            <person name="Powell J.R."/>
            <person name="Prohaska S."/>
            <person name="Pruitt K."/>
            <person name="Puig M."/>
            <person name="Quesneville H."/>
            <person name="Ram K.R."/>
            <person name="Rand D."/>
            <person name="Rasmussen M.D."/>
            <person name="Reed L.K."/>
            <person name="Reenan R."/>
            <person name="Reily A."/>
            <person name="Remington K.A."/>
            <person name="Rieger T.T."/>
            <person name="Ritchie M.G."/>
            <person name="Robin C."/>
            <person name="Rogers Y.H."/>
            <person name="Rohde C."/>
            <person name="Rozas J."/>
            <person name="Rubenfield M.J."/>
            <person name="Ruiz A."/>
            <person name="Russo S."/>
            <person name="Salzberg S.L."/>
            <person name="Sanchez-Gracia A."/>
            <person name="Saranga D.J."/>
            <person name="Sato H."/>
            <person name="Schaeffer S.W."/>
            <person name="Schatz M.C."/>
            <person name="Schlenke T."/>
            <person name="Schwartz R."/>
            <person name="Segarra C."/>
            <person name="Singh R.S."/>
            <person name="Sirot L."/>
            <person name="Sirota M."/>
            <person name="Sisneros N.B."/>
            <person name="Smith C.D."/>
            <person name="Smith T.F."/>
            <person name="Spieth J."/>
            <person name="Stage D.E."/>
            <person name="Stark A."/>
            <person name="Stephan W."/>
            <person name="Strausberg R.L."/>
            <person name="Strempel S."/>
            <person name="Sturgill D."/>
            <person name="Sutton G."/>
            <person name="Sutton G.G."/>
            <person name="Tao W."/>
            <person name="Teichmann S."/>
            <person name="Tobari Y.N."/>
            <person name="Tomimura Y."/>
            <person name="Tsolas J.M."/>
            <person name="Valente V.L."/>
            <person name="Venter E."/>
            <person name="Venter J.C."/>
            <person name="Vicario S."/>
            <person name="Vieira F.G."/>
            <person name="Vilella A.J."/>
            <person name="Villasante A."/>
            <person name="Walenz B."/>
            <person name="Wang J."/>
            <person name="Wasserman M."/>
            <person name="Watts T."/>
            <person name="Wilson D."/>
            <person name="Wilson R.K."/>
            <person name="Wing R.A."/>
            <person name="Wolfner M.F."/>
            <person name="Wong A."/>
            <person name="Wong G.K."/>
            <person name="Wu C.I."/>
            <person name="Wu G."/>
            <person name="Yamamoto D."/>
            <person name="Yang H.P."/>
            <person name="Yang S.P."/>
            <person name="Yorke J.A."/>
            <person name="Yoshida K."/>
            <person name="Zdobnov E."/>
            <person name="Zhang P."/>
            <person name="Zhang Y."/>
            <person name="Zimin A.V."/>
            <person name="Baldwin J."/>
            <person name="Abdouelleil A."/>
            <person name="Abdulkadir J."/>
            <person name="Abebe A."/>
            <person name="Abera B."/>
            <person name="Abreu J."/>
            <person name="Acer S.C."/>
            <person name="Aftuck L."/>
            <person name="Alexander A."/>
            <person name="An P."/>
            <person name="Anderson E."/>
            <person name="Anderson S."/>
            <person name="Arachi H."/>
            <person name="Azer M."/>
            <person name="Bachantsang P."/>
            <person name="Barry A."/>
            <person name="Bayul T."/>
            <person name="Berlin A."/>
            <person name="Bessette D."/>
            <person name="Bloom T."/>
            <person name="Blye J."/>
            <person name="Boguslavskiy L."/>
            <person name="Bonnet C."/>
            <person name="Boukhgalter B."/>
            <person name="Bourzgui I."/>
            <person name="Brown A."/>
            <person name="Cahill P."/>
            <person name="Channer S."/>
            <person name="Cheshatsang Y."/>
            <person name="Chuda L."/>
            <person name="Citroen M."/>
            <person name="Collymore A."/>
            <person name="Cooke P."/>
            <person name="Costello M."/>
            <person name="D'Aco K."/>
            <person name="Daza R."/>
            <person name="De Haan G."/>
            <person name="DeGray S."/>
            <person name="DeMaso C."/>
            <person name="Dhargay N."/>
            <person name="Dooley K."/>
            <person name="Dooley E."/>
            <person name="Doricent M."/>
            <person name="Dorje P."/>
            <person name="Dorjee K."/>
            <person name="Dupes A."/>
            <person name="Elong R."/>
            <person name="Falk J."/>
            <person name="Farina A."/>
            <person name="Faro S."/>
            <person name="Ferguson D."/>
            <person name="Fisher S."/>
            <person name="Foley C.D."/>
            <person name="Franke A."/>
            <person name="Friedrich D."/>
            <person name="Gadbois L."/>
            <person name="Gearin G."/>
            <person name="Gearin C.R."/>
            <person name="Giannoukos G."/>
            <person name="Goode T."/>
            <person name="Graham J."/>
            <person name="Grandbois E."/>
            <person name="Grewal S."/>
            <person name="Gyaltsen K."/>
            <person name="Hafez N."/>
            <person name="Hagos B."/>
            <person name="Hall J."/>
            <person name="Henson C."/>
            <person name="Hollinger A."/>
            <person name="Honan T."/>
            <person name="Huard M.D."/>
            <person name="Hughes L."/>
            <person name="Hurhula B."/>
            <person name="Husby M.E."/>
            <person name="Kamat A."/>
            <person name="Kanga B."/>
            <person name="Kashin S."/>
            <person name="Khazanovich D."/>
            <person name="Kisner P."/>
            <person name="Lance K."/>
            <person name="Lara M."/>
            <person name="Lee W."/>
            <person name="Lennon N."/>
            <person name="Letendre F."/>
            <person name="LeVine R."/>
            <person name="Lipovsky A."/>
            <person name="Liu X."/>
            <person name="Liu J."/>
            <person name="Liu S."/>
            <person name="Lokyitsang T."/>
            <person name="Lokyitsang Y."/>
            <person name="Lubonja R."/>
            <person name="Lui A."/>
            <person name="MacDonald P."/>
            <person name="Magnisalis V."/>
            <person name="Maru K."/>
            <person name="Matthews C."/>
            <person name="McCusker W."/>
            <person name="McDonough S."/>
            <person name="Mehta T."/>
            <person name="Meldrim J."/>
            <person name="Meneus L."/>
            <person name="Mihai O."/>
            <person name="Mihalev A."/>
            <person name="Mihova T."/>
            <person name="Mittelman R."/>
            <person name="Mlenga V."/>
            <person name="Montmayeur A."/>
            <person name="Mulrain L."/>
            <person name="Navidi A."/>
            <person name="Naylor J."/>
            <person name="Negash T."/>
            <person name="Nguyen T."/>
            <person name="Nguyen N."/>
            <person name="Nicol R."/>
            <person name="Norbu C."/>
            <person name="Norbu N."/>
            <person name="Novod N."/>
            <person name="O'Neill B."/>
            <person name="Osman S."/>
            <person name="Markiewicz E."/>
            <person name="Oyono O.L."/>
            <person name="Patti C."/>
            <person name="Phunkhang P."/>
            <person name="Pierre F."/>
            <person name="Priest M."/>
            <person name="Raghuraman S."/>
            <person name="Rege F."/>
            <person name="Reyes R."/>
            <person name="Rise C."/>
            <person name="Rogov P."/>
            <person name="Ross K."/>
            <person name="Ryan E."/>
            <person name="Settipalli S."/>
            <person name="Shea T."/>
            <person name="Sherpa N."/>
            <person name="Shi L."/>
            <person name="Shih D."/>
            <person name="Sparrow T."/>
            <person name="Spaulding J."/>
            <person name="Stalker J."/>
            <person name="Stange-Thomann N."/>
            <person name="Stavropoulos S."/>
            <person name="Stone C."/>
            <person name="Strader C."/>
            <person name="Tesfaye S."/>
            <person name="Thomson T."/>
            <person name="Thoulutsang Y."/>
            <person name="Thoulutsang D."/>
            <person name="Topham K."/>
            <person name="Topping I."/>
            <person name="Tsamla T."/>
            <person name="Vassiliev H."/>
            <person name="Vo A."/>
            <person name="Wangchuk T."/>
            <person name="Wangdi T."/>
            <person name="Weiand M."/>
            <person name="Wilkinson J."/>
            <person name="Wilson A."/>
            <person name="Yadav S."/>
            <person name="Young G."/>
            <person name="Yu Q."/>
            <person name="Zembek L."/>
            <person name="Zhong D."/>
            <person name="Zimmer A."/>
            <person name="Zwirko Z."/>
            <person name="Jaffe D.B."/>
            <person name="Alvarez P."/>
            <person name="Brockman W."/>
            <person name="Butler J."/>
            <person name="Chin C."/>
            <person name="Gnerre S."/>
            <person name="Grabherr M."/>
            <person name="Kleber M."/>
            <person name="Mauceli E."/>
            <person name="MacCallum I."/>
        </authorList>
    </citation>
    <scope>NUCLEOTIDE SEQUENCE [LARGE SCALE GENOMIC DNA]</scope>
    <source>
        <strain evidence="9">Tucson 15081-1352.22</strain>
    </source>
</reference>
<dbReference type="PANTHER" id="PTHR23240">
    <property type="entry name" value="DNA CROSS-LINK REPAIR PROTEIN PSO2/SNM1-RELATED"/>
    <property type="match status" value="1"/>
</dbReference>
<dbReference type="CDD" id="cd16273">
    <property type="entry name" value="SNM1A-1C-like_MBL-fold"/>
    <property type="match status" value="1"/>
</dbReference>
<dbReference type="Pfam" id="PF07522">
    <property type="entry name" value="DRMBL"/>
    <property type="match status" value="1"/>
</dbReference>
<dbReference type="KEGG" id="dmo:Dmoj_GI24489"/>
<name>B4KD80_DROMO</name>